<keyword evidence="1" id="KW-0472">Membrane</keyword>
<reference evidence="3" key="1">
    <citation type="submission" date="2017-03" db="EMBL/GenBank/DDBJ databases">
        <title>Full genome sequence of a non-lethal Shewanella isolate that potentiates virulence of Vibio parahaemolyticus causing acute hepatopancreatic necrosis disease (AHPND) in shrimp.</title>
        <authorList>
            <person name="Prachumwat A."/>
            <person name="Sritunyalucksana K."/>
        </authorList>
    </citation>
    <scope>NUCLEOTIDE SEQUENCE [LARGE SCALE GENOMIC DNA]</scope>
    <source>
        <strain evidence="3">TH2012</strain>
    </source>
</reference>
<evidence type="ECO:0000313" key="3">
    <source>
        <dbReference type="Proteomes" id="UP000278437"/>
    </source>
</evidence>
<feature type="transmembrane region" description="Helical" evidence="1">
    <location>
        <begin position="37"/>
        <end position="58"/>
    </location>
</feature>
<dbReference type="Proteomes" id="UP000278437">
    <property type="component" value="Chromosome"/>
</dbReference>
<gene>
    <name evidence="2" type="ORF">STH12_00142</name>
</gene>
<keyword evidence="1" id="KW-0812">Transmembrane</keyword>
<organism evidence="2 3">
    <name type="scientific">Shewanella khirikhana</name>
    <dbReference type="NCBI Taxonomy" id="1965282"/>
    <lineage>
        <taxon>Bacteria</taxon>
        <taxon>Pseudomonadati</taxon>
        <taxon>Pseudomonadota</taxon>
        <taxon>Gammaproteobacteria</taxon>
        <taxon>Alteromonadales</taxon>
        <taxon>Shewanellaceae</taxon>
        <taxon>Shewanella</taxon>
    </lineage>
</organism>
<proteinExistence type="predicted"/>
<feature type="transmembrane region" description="Helical" evidence="1">
    <location>
        <begin position="70"/>
        <end position="90"/>
    </location>
</feature>
<evidence type="ECO:0000313" key="2">
    <source>
        <dbReference type="EMBL" id="AZQ09294.1"/>
    </source>
</evidence>
<evidence type="ECO:0000256" key="1">
    <source>
        <dbReference type="SAM" id="Phobius"/>
    </source>
</evidence>
<name>A0ABN5TPD1_9GAMM</name>
<keyword evidence="1" id="KW-1133">Transmembrane helix</keyword>
<dbReference type="EMBL" id="CP020373">
    <property type="protein sequence ID" value="AZQ09294.1"/>
    <property type="molecule type" value="Genomic_DNA"/>
</dbReference>
<protein>
    <submittedName>
        <fullName evidence="2">Uncharacterized protein</fullName>
    </submittedName>
</protein>
<dbReference type="RefSeq" id="WP_126165776.1">
    <property type="nucleotide sequence ID" value="NZ_CP020373.1"/>
</dbReference>
<feature type="transmembrane region" description="Helical" evidence="1">
    <location>
        <begin position="12"/>
        <end position="31"/>
    </location>
</feature>
<accession>A0ABN5TPD1</accession>
<keyword evidence="3" id="KW-1185">Reference proteome</keyword>
<sequence>MFPYPEQYRNALPPLITAFIVVWAILGRAITGQGNPLFYYPLLVMYPVILCAHLWLIWHSKGMKRLDQGFYALVHGILAFVVWTFAIMHLRDMGI</sequence>